<dbReference type="GO" id="GO:0071978">
    <property type="term" value="P:bacterial-type flagellum-dependent swarming motility"/>
    <property type="evidence" value="ECO:0007669"/>
    <property type="project" value="TreeGrafter"/>
</dbReference>
<dbReference type="OrthoDB" id="9800375at2"/>
<organism evidence="7 8">
    <name type="scientific">Brevibacillus reuszeri</name>
    <dbReference type="NCBI Taxonomy" id="54915"/>
    <lineage>
        <taxon>Bacteria</taxon>
        <taxon>Bacillati</taxon>
        <taxon>Bacillota</taxon>
        <taxon>Bacilli</taxon>
        <taxon>Bacillales</taxon>
        <taxon>Paenibacillaceae</taxon>
        <taxon>Brevibacillus</taxon>
    </lineage>
</organism>
<dbReference type="InterPro" id="IPR053967">
    <property type="entry name" value="LlgE_F_G-like_D1"/>
</dbReference>
<dbReference type="Proteomes" id="UP000036834">
    <property type="component" value="Unassembled WGS sequence"/>
</dbReference>
<dbReference type="Pfam" id="PF00460">
    <property type="entry name" value="Flg_bb_rod"/>
    <property type="match status" value="1"/>
</dbReference>
<accession>A0A0K9YT52</accession>
<evidence type="ECO:0000259" key="3">
    <source>
        <dbReference type="Pfam" id="PF00460"/>
    </source>
</evidence>
<dbReference type="PATRIC" id="fig|54915.3.peg.3985"/>
<sequence length="273" mass="30060">MQSLNISTSAMRGIQQALDNTASNLANLDTIGYKRRQASFSELLSDSMNEQPKVDDQNRNTPFGLRVGSGARLGLTKLDLGQGNVKITDVPTDVLIEGDGYFAVTRQTDNKDDYFLTRDGNFKITRHKALNWYTLATPAGDYVLDKSGIPVQLTDPNQPIRIDAEGRVFNGDDDNPVAEIGIWKVNNPDQLQQVGKDLYDADLEDPIQLTDKYADAVTEGIATVRQGALEGSNVSMTEEMSQLVNIQRAYQLNSRAIGISDQMMGIANSIRSR</sequence>
<dbReference type="AlphaFoldDB" id="A0A0K9YT52"/>
<dbReference type="GO" id="GO:0009425">
    <property type="term" value="C:bacterial-type flagellum basal body"/>
    <property type="evidence" value="ECO:0007669"/>
    <property type="project" value="UniProtKB-SubCell"/>
</dbReference>
<evidence type="ECO:0000259" key="5">
    <source>
        <dbReference type="Pfam" id="PF22692"/>
    </source>
</evidence>
<keyword evidence="2" id="KW-0975">Bacterial flagellum</keyword>
<feature type="domain" description="Flagellar basal-body/hook protein C-terminal" evidence="4">
    <location>
        <begin position="225"/>
        <end position="270"/>
    </location>
</feature>
<evidence type="ECO:0000313" key="9">
    <source>
        <dbReference type="Proteomes" id="UP000319578"/>
    </source>
</evidence>
<dbReference type="EMBL" id="LGIQ01000009">
    <property type="protein sequence ID" value="KNB71856.1"/>
    <property type="molecule type" value="Genomic_DNA"/>
</dbReference>
<dbReference type="InterPro" id="IPR010930">
    <property type="entry name" value="Flg_bb/hook_C_dom"/>
</dbReference>
<dbReference type="InterPro" id="IPR020013">
    <property type="entry name" value="Flagellar_FlgE/F/G"/>
</dbReference>
<dbReference type="InterPro" id="IPR001444">
    <property type="entry name" value="Flag_bb_rod_N"/>
</dbReference>
<evidence type="ECO:0000313" key="8">
    <source>
        <dbReference type="Proteomes" id="UP000036834"/>
    </source>
</evidence>
<feature type="domain" description="Flagellar hook protein FlgE/F/G-like D1" evidence="5">
    <location>
        <begin position="96"/>
        <end position="168"/>
    </location>
</feature>
<dbReference type="PANTHER" id="PTHR30435">
    <property type="entry name" value="FLAGELLAR PROTEIN"/>
    <property type="match status" value="1"/>
</dbReference>
<keyword evidence="7" id="KW-0966">Cell projection</keyword>
<keyword evidence="7" id="KW-0969">Cilium</keyword>
<dbReference type="InterPro" id="IPR037925">
    <property type="entry name" value="FlgE/F/G-like"/>
</dbReference>
<dbReference type="PANTHER" id="PTHR30435:SF19">
    <property type="entry name" value="FLAGELLAR BASAL-BODY ROD PROTEIN FLGG"/>
    <property type="match status" value="1"/>
</dbReference>
<gene>
    <name evidence="6" type="primary">flhP</name>
    <name evidence="7" type="ORF">ADS79_24220</name>
    <name evidence="6" type="ORF">BRE01_12390</name>
</gene>
<name>A0A0K9YT52_9BACL</name>
<keyword evidence="7" id="KW-0282">Flagellum</keyword>
<reference evidence="8" key="1">
    <citation type="submission" date="2015-07" db="EMBL/GenBank/DDBJ databases">
        <title>Genome sequencing project for genomic taxonomy and phylogenomics of Bacillus-like bacteria.</title>
        <authorList>
            <person name="Liu B."/>
            <person name="Wang J."/>
            <person name="Zhu Y."/>
            <person name="Liu G."/>
            <person name="Chen Q."/>
            <person name="Chen Z."/>
            <person name="Lan J."/>
            <person name="Che J."/>
            <person name="Ge C."/>
            <person name="Shi H."/>
            <person name="Pan Z."/>
            <person name="Liu X."/>
        </authorList>
    </citation>
    <scope>NUCLEOTIDE SEQUENCE [LARGE SCALE GENOMIC DNA]</scope>
    <source>
        <strain evidence="8">DSM 9887</strain>
    </source>
</reference>
<comment type="similarity">
    <text evidence="1 2">Belongs to the flagella basal body rod proteins family.</text>
</comment>
<evidence type="ECO:0000313" key="7">
    <source>
        <dbReference type="EMBL" id="KNB71856.1"/>
    </source>
</evidence>
<comment type="subcellular location">
    <subcellularLocation>
        <location evidence="2">Bacterial flagellum basal body</location>
    </subcellularLocation>
</comment>
<reference evidence="6 9" key="3">
    <citation type="submission" date="2019-06" db="EMBL/GenBank/DDBJ databases">
        <title>Whole genome shotgun sequence of Brevibacillus reuszeri NBRC 15719.</title>
        <authorList>
            <person name="Hosoyama A."/>
            <person name="Uohara A."/>
            <person name="Ohji S."/>
            <person name="Ichikawa N."/>
        </authorList>
    </citation>
    <scope>NUCLEOTIDE SEQUENCE [LARGE SCALE GENOMIC DNA]</scope>
    <source>
        <strain evidence="6 9">NBRC 15719</strain>
    </source>
</reference>
<dbReference type="STRING" id="54915.ADS79_24220"/>
<protein>
    <submittedName>
        <fullName evidence="6">Flagellar hook-basal body complex protein FlhP</fullName>
    </submittedName>
    <submittedName>
        <fullName evidence="7">Flagellar hook-basal body protein</fullName>
    </submittedName>
</protein>
<proteinExistence type="inferred from homology"/>
<keyword evidence="9" id="KW-1185">Reference proteome</keyword>
<dbReference type="SUPFAM" id="SSF117143">
    <property type="entry name" value="Flagellar hook protein flgE"/>
    <property type="match status" value="1"/>
</dbReference>
<evidence type="ECO:0000256" key="1">
    <source>
        <dbReference type="ARBA" id="ARBA00009677"/>
    </source>
</evidence>
<evidence type="ECO:0000313" key="6">
    <source>
        <dbReference type="EMBL" id="GED67537.1"/>
    </source>
</evidence>
<dbReference type="NCBIfam" id="TIGR03506">
    <property type="entry name" value="FlgEFG_subfam"/>
    <property type="match status" value="1"/>
</dbReference>
<evidence type="ECO:0000256" key="2">
    <source>
        <dbReference type="RuleBase" id="RU362116"/>
    </source>
</evidence>
<dbReference type="Proteomes" id="UP000319578">
    <property type="component" value="Unassembled WGS sequence"/>
</dbReference>
<reference evidence="7" key="2">
    <citation type="submission" date="2015-07" db="EMBL/GenBank/DDBJ databases">
        <title>MeaNS - Measles Nucleotide Surveillance Program.</title>
        <authorList>
            <person name="Tran T."/>
            <person name="Druce J."/>
        </authorList>
    </citation>
    <scope>NUCLEOTIDE SEQUENCE</scope>
    <source>
        <strain evidence="7">DSM 9887</strain>
    </source>
</reference>
<comment type="caution">
    <text evidence="7">The sequence shown here is derived from an EMBL/GenBank/DDBJ whole genome shotgun (WGS) entry which is preliminary data.</text>
</comment>
<dbReference type="Pfam" id="PF06429">
    <property type="entry name" value="Flg_bbr_C"/>
    <property type="match status" value="1"/>
</dbReference>
<dbReference type="RefSeq" id="WP_049740896.1">
    <property type="nucleotide sequence ID" value="NZ_BJON01000005.1"/>
</dbReference>
<feature type="domain" description="Flagellar basal body rod protein N-terminal" evidence="3">
    <location>
        <begin position="4"/>
        <end position="34"/>
    </location>
</feature>
<dbReference type="EMBL" id="BJON01000005">
    <property type="protein sequence ID" value="GED67537.1"/>
    <property type="molecule type" value="Genomic_DNA"/>
</dbReference>
<evidence type="ECO:0000259" key="4">
    <source>
        <dbReference type="Pfam" id="PF06429"/>
    </source>
</evidence>
<dbReference type="Pfam" id="PF22692">
    <property type="entry name" value="LlgE_F_G_D1"/>
    <property type="match status" value="1"/>
</dbReference>